<protein>
    <recommendedName>
        <fullName evidence="3 7">Deoxyribose-phosphate aldolase</fullName>
        <ecNumber evidence="3 7">4.1.2.4</ecNumber>
    </recommendedName>
</protein>
<dbReference type="InterPro" id="IPR002915">
    <property type="entry name" value="DeoC/FbaB/LacD_aldolase"/>
</dbReference>
<comment type="similarity">
    <text evidence="2">Belongs to the DeoC/FbaB aldolase family. DeoC type 2 subfamily.</text>
</comment>
<keyword evidence="5" id="KW-0704">Schiff base</keyword>
<dbReference type="PIRSF" id="PIRSF001357">
    <property type="entry name" value="DeoC"/>
    <property type="match status" value="1"/>
</dbReference>
<evidence type="ECO:0000256" key="7">
    <source>
        <dbReference type="NCBIfam" id="TIGR00126"/>
    </source>
</evidence>
<sequence>MAAINPGVAFDAALVAATSFDDAAASATAAAIEAAPLPTGAARAARLRQAIGLIDLTTLQGDDTAARVRALCATALDPLGDGSLTTAAVCVYPAMVPYAVEALAGRLPVASVAAGFPAGLTPLATRIAEVADCVGVGAAEIDIVIRRSHALEGDWQALYDEVRAFRAAAGLAHLKAIIAVGELGDATTIARASLVCMMAGADVIKTSTGMEKVNATLPAGAIMLRGIADFEARTGIRVGFKPAGGIGTPDQALHWLALVESILGPDWIDPSLFRIGASRLLGAIRDELAG</sequence>
<dbReference type="InterPro" id="IPR013785">
    <property type="entry name" value="Aldolase_TIM"/>
</dbReference>
<dbReference type="Gene3D" id="3.20.20.70">
    <property type="entry name" value="Aldolase class I"/>
    <property type="match status" value="1"/>
</dbReference>
<evidence type="ECO:0000256" key="4">
    <source>
        <dbReference type="ARBA" id="ARBA00023239"/>
    </source>
</evidence>
<dbReference type="CDD" id="cd00959">
    <property type="entry name" value="DeoC"/>
    <property type="match status" value="1"/>
</dbReference>
<dbReference type="InterPro" id="IPR011343">
    <property type="entry name" value="DeoC"/>
</dbReference>
<dbReference type="SMART" id="SM01133">
    <property type="entry name" value="DeoC"/>
    <property type="match status" value="1"/>
</dbReference>
<dbReference type="EMBL" id="CP117411">
    <property type="protein sequence ID" value="WCT72925.1"/>
    <property type="molecule type" value="Genomic_DNA"/>
</dbReference>
<evidence type="ECO:0000256" key="3">
    <source>
        <dbReference type="ARBA" id="ARBA00012515"/>
    </source>
</evidence>
<evidence type="ECO:0000313" key="9">
    <source>
        <dbReference type="Proteomes" id="UP001220395"/>
    </source>
</evidence>
<proteinExistence type="inferred from homology"/>
<evidence type="ECO:0000256" key="1">
    <source>
        <dbReference type="ARBA" id="ARBA00004816"/>
    </source>
</evidence>
<dbReference type="PANTHER" id="PTHR10889">
    <property type="entry name" value="DEOXYRIBOSE-PHOSPHATE ALDOLASE"/>
    <property type="match status" value="1"/>
</dbReference>
<dbReference type="GO" id="GO:0004139">
    <property type="term" value="F:deoxyribose-phosphate aldolase activity"/>
    <property type="evidence" value="ECO:0007669"/>
    <property type="project" value="UniProtKB-EC"/>
</dbReference>
<dbReference type="Proteomes" id="UP001220395">
    <property type="component" value="Chromosome"/>
</dbReference>
<name>A0ABY7TKL9_9SPHN</name>
<evidence type="ECO:0000256" key="5">
    <source>
        <dbReference type="ARBA" id="ARBA00023270"/>
    </source>
</evidence>
<keyword evidence="4 8" id="KW-0456">Lyase</keyword>
<evidence type="ECO:0000256" key="6">
    <source>
        <dbReference type="ARBA" id="ARBA00048791"/>
    </source>
</evidence>
<dbReference type="RefSeq" id="WP_273686900.1">
    <property type="nucleotide sequence ID" value="NZ_CP117411.1"/>
</dbReference>
<dbReference type="SUPFAM" id="SSF51569">
    <property type="entry name" value="Aldolase"/>
    <property type="match status" value="1"/>
</dbReference>
<dbReference type="EC" id="4.1.2.4" evidence="3 7"/>
<comment type="catalytic activity">
    <reaction evidence="6">
        <text>2-deoxy-D-ribose 5-phosphate = D-glyceraldehyde 3-phosphate + acetaldehyde</text>
        <dbReference type="Rhea" id="RHEA:12821"/>
        <dbReference type="ChEBI" id="CHEBI:15343"/>
        <dbReference type="ChEBI" id="CHEBI:59776"/>
        <dbReference type="ChEBI" id="CHEBI:62877"/>
        <dbReference type="EC" id="4.1.2.4"/>
    </reaction>
</comment>
<dbReference type="PANTHER" id="PTHR10889:SF3">
    <property type="entry name" value="DEOXYRIBOSE-PHOSPHATE ALDOLASE"/>
    <property type="match status" value="1"/>
</dbReference>
<dbReference type="NCBIfam" id="TIGR00126">
    <property type="entry name" value="deoC"/>
    <property type="match status" value="1"/>
</dbReference>
<keyword evidence="9" id="KW-1185">Reference proteome</keyword>
<evidence type="ECO:0000256" key="2">
    <source>
        <dbReference type="ARBA" id="ARBA00009473"/>
    </source>
</evidence>
<gene>
    <name evidence="8" type="primary">deoC</name>
    <name evidence="8" type="ORF">PQ455_14980</name>
</gene>
<accession>A0ABY7TKL9</accession>
<dbReference type="Pfam" id="PF01791">
    <property type="entry name" value="DeoC"/>
    <property type="match status" value="1"/>
</dbReference>
<organism evidence="8 9">
    <name type="scientific">Sphingomonas naphthae</name>
    <dbReference type="NCBI Taxonomy" id="1813468"/>
    <lineage>
        <taxon>Bacteria</taxon>
        <taxon>Pseudomonadati</taxon>
        <taxon>Pseudomonadota</taxon>
        <taxon>Alphaproteobacteria</taxon>
        <taxon>Sphingomonadales</taxon>
        <taxon>Sphingomonadaceae</taxon>
        <taxon>Sphingomonas</taxon>
    </lineage>
</organism>
<reference evidence="8 9" key="1">
    <citation type="submission" date="2023-02" db="EMBL/GenBank/DDBJ databases">
        <title>Genome sequence of Sphingomonas naphthae.</title>
        <authorList>
            <person name="Kim S."/>
            <person name="Heo J."/>
            <person name="Kwon S.-W."/>
        </authorList>
    </citation>
    <scope>NUCLEOTIDE SEQUENCE [LARGE SCALE GENOMIC DNA]</scope>
    <source>
        <strain evidence="8 9">KACC 18716</strain>
    </source>
</reference>
<comment type="pathway">
    <text evidence="1">Carbohydrate degradation; 2-deoxy-D-ribose 1-phosphate degradation; D-glyceraldehyde 3-phosphate and acetaldehyde from 2-deoxy-alpha-D-ribose 1-phosphate: step 2/2.</text>
</comment>
<evidence type="ECO:0000313" key="8">
    <source>
        <dbReference type="EMBL" id="WCT72925.1"/>
    </source>
</evidence>